<reference evidence="1 2" key="1">
    <citation type="submission" date="2018-12" db="EMBL/GenBank/DDBJ databases">
        <title>A novel vanA-carrying plasmid in a clinical isolate of Enterococcus avium.</title>
        <authorList>
            <person name="Bernasconi O.J."/>
            <person name="Luzzaro F."/>
            <person name="Endimiani A."/>
        </authorList>
    </citation>
    <scope>NUCLEOTIDE SEQUENCE [LARGE SCALE GENOMIC DNA]</scope>
    <source>
        <strain evidence="1 2">LC0559/18</strain>
    </source>
</reference>
<dbReference type="AlphaFoldDB" id="A0A2N8PXY3"/>
<proteinExistence type="predicted"/>
<dbReference type="InterPro" id="IPR022453">
    <property type="entry name" value="Znf_MqsA-type"/>
</dbReference>
<evidence type="ECO:0000313" key="2">
    <source>
        <dbReference type="Proteomes" id="UP000288388"/>
    </source>
</evidence>
<dbReference type="NCBIfam" id="TIGR03831">
    <property type="entry name" value="YgiT_finger"/>
    <property type="match status" value="1"/>
</dbReference>
<dbReference type="Gene3D" id="3.10.20.860">
    <property type="match status" value="1"/>
</dbReference>
<sequence>MKCNVCKTKMKDATTEIEVLVKGRKVKALNVPAYNCPNCDEIRMDELIEKLVQTYAKGSKEATFDFAEVKPRGVGITLGKK</sequence>
<dbReference type="Proteomes" id="UP000288388">
    <property type="component" value="Unassembled WGS sequence"/>
</dbReference>
<evidence type="ECO:0000313" key="1">
    <source>
        <dbReference type="EMBL" id="RVU96167.1"/>
    </source>
</evidence>
<name>A0A2N8PXY3_ENTAV</name>
<dbReference type="RefSeq" id="WP_102871655.1">
    <property type="nucleotide sequence ID" value="NZ_JAEMPA010000423.1"/>
</dbReference>
<gene>
    <name evidence="1" type="ORF">EK398_15680</name>
</gene>
<accession>A0A2N8PXY3</accession>
<protein>
    <submittedName>
        <fullName evidence="1">YgiT-type zinc finger protein</fullName>
    </submittedName>
</protein>
<comment type="caution">
    <text evidence="1">The sequence shown here is derived from an EMBL/GenBank/DDBJ whole genome shotgun (WGS) entry which is preliminary data.</text>
</comment>
<organism evidence="1 2">
    <name type="scientific">Enterococcus avium</name>
    <name type="common">Streptococcus avium</name>
    <dbReference type="NCBI Taxonomy" id="33945"/>
    <lineage>
        <taxon>Bacteria</taxon>
        <taxon>Bacillati</taxon>
        <taxon>Bacillota</taxon>
        <taxon>Bacilli</taxon>
        <taxon>Lactobacillales</taxon>
        <taxon>Enterococcaceae</taxon>
        <taxon>Enterococcus</taxon>
    </lineage>
</organism>
<dbReference type="EMBL" id="RYZS01000001">
    <property type="protein sequence ID" value="RVU96167.1"/>
    <property type="molecule type" value="Genomic_DNA"/>
</dbReference>